<protein>
    <submittedName>
        <fullName evidence="1">Uncharacterized protein</fullName>
    </submittedName>
</protein>
<organism evidence="1 2">
    <name type="scientific">Brachionus plicatilis</name>
    <name type="common">Marine rotifer</name>
    <name type="synonym">Brachionus muelleri</name>
    <dbReference type="NCBI Taxonomy" id="10195"/>
    <lineage>
        <taxon>Eukaryota</taxon>
        <taxon>Metazoa</taxon>
        <taxon>Spiralia</taxon>
        <taxon>Gnathifera</taxon>
        <taxon>Rotifera</taxon>
        <taxon>Eurotatoria</taxon>
        <taxon>Monogononta</taxon>
        <taxon>Pseudotrocha</taxon>
        <taxon>Ploima</taxon>
        <taxon>Brachionidae</taxon>
        <taxon>Brachionus</taxon>
    </lineage>
</organism>
<evidence type="ECO:0000313" key="1">
    <source>
        <dbReference type="EMBL" id="RMZ96873.1"/>
    </source>
</evidence>
<reference evidence="1 2" key="1">
    <citation type="journal article" date="2018" name="Sci. Rep.">
        <title>Genomic signatures of local adaptation to the degree of environmental predictability in rotifers.</title>
        <authorList>
            <person name="Franch-Gras L."/>
            <person name="Hahn C."/>
            <person name="Garcia-Roger E.M."/>
            <person name="Carmona M.J."/>
            <person name="Serra M."/>
            <person name="Gomez A."/>
        </authorList>
    </citation>
    <scope>NUCLEOTIDE SEQUENCE [LARGE SCALE GENOMIC DNA]</scope>
    <source>
        <strain evidence="1">HYR1</strain>
    </source>
</reference>
<comment type="caution">
    <text evidence="1">The sequence shown here is derived from an EMBL/GenBank/DDBJ whole genome shotgun (WGS) entry which is preliminary data.</text>
</comment>
<name>A0A3M7PCZ3_BRAPC</name>
<dbReference type="Proteomes" id="UP000276133">
    <property type="component" value="Unassembled WGS sequence"/>
</dbReference>
<feature type="non-terminal residue" evidence="1">
    <location>
        <position position="1"/>
    </location>
</feature>
<proteinExistence type="predicted"/>
<evidence type="ECO:0000313" key="2">
    <source>
        <dbReference type="Proteomes" id="UP000276133"/>
    </source>
</evidence>
<sequence>DMNDMININHLIKLLTHISRTLSQLLTCEHIITSFNFSVNSNVVFVNLMSFFPDLQNRPLIDSNLFIKVVGSV</sequence>
<gene>
    <name evidence="1" type="ORF">BpHYR1_040705</name>
</gene>
<accession>A0A3M7PCZ3</accession>
<keyword evidence="2" id="KW-1185">Reference proteome</keyword>
<dbReference type="EMBL" id="REGN01011822">
    <property type="protein sequence ID" value="RMZ96873.1"/>
    <property type="molecule type" value="Genomic_DNA"/>
</dbReference>
<dbReference type="AlphaFoldDB" id="A0A3M7PCZ3"/>